<dbReference type="EMBL" id="BGPR01013373">
    <property type="protein sequence ID" value="GBN60358.1"/>
    <property type="molecule type" value="Genomic_DNA"/>
</dbReference>
<keyword evidence="2" id="KW-1133">Transmembrane helix</keyword>
<organism evidence="3 4">
    <name type="scientific">Araneus ventricosus</name>
    <name type="common">Orbweaver spider</name>
    <name type="synonym">Epeira ventricosa</name>
    <dbReference type="NCBI Taxonomy" id="182803"/>
    <lineage>
        <taxon>Eukaryota</taxon>
        <taxon>Metazoa</taxon>
        <taxon>Ecdysozoa</taxon>
        <taxon>Arthropoda</taxon>
        <taxon>Chelicerata</taxon>
        <taxon>Arachnida</taxon>
        <taxon>Araneae</taxon>
        <taxon>Araneomorphae</taxon>
        <taxon>Entelegynae</taxon>
        <taxon>Araneoidea</taxon>
        <taxon>Araneidae</taxon>
        <taxon>Araneus</taxon>
    </lineage>
</organism>
<protein>
    <submittedName>
        <fullName evidence="3">Uncharacterized protein</fullName>
    </submittedName>
</protein>
<comment type="caution">
    <text evidence="3">The sequence shown here is derived from an EMBL/GenBank/DDBJ whole genome shotgun (WGS) entry which is preliminary data.</text>
</comment>
<accession>A0A4Y2Q870</accession>
<proteinExistence type="predicted"/>
<dbReference type="AlphaFoldDB" id="A0A4Y2Q870"/>
<reference evidence="3 4" key="1">
    <citation type="journal article" date="2019" name="Sci. Rep.">
        <title>Orb-weaving spider Araneus ventricosus genome elucidates the spidroin gene catalogue.</title>
        <authorList>
            <person name="Kono N."/>
            <person name="Nakamura H."/>
            <person name="Ohtoshi R."/>
            <person name="Moran D.A.P."/>
            <person name="Shinohara A."/>
            <person name="Yoshida Y."/>
            <person name="Fujiwara M."/>
            <person name="Mori M."/>
            <person name="Tomita M."/>
            <person name="Arakawa K."/>
        </authorList>
    </citation>
    <scope>NUCLEOTIDE SEQUENCE [LARGE SCALE GENOMIC DNA]</scope>
</reference>
<dbReference type="Proteomes" id="UP000499080">
    <property type="component" value="Unassembled WGS sequence"/>
</dbReference>
<feature type="non-terminal residue" evidence="3">
    <location>
        <position position="1"/>
    </location>
</feature>
<evidence type="ECO:0000256" key="2">
    <source>
        <dbReference type="SAM" id="Phobius"/>
    </source>
</evidence>
<feature type="region of interest" description="Disordered" evidence="1">
    <location>
        <begin position="53"/>
        <end position="100"/>
    </location>
</feature>
<evidence type="ECO:0000256" key="1">
    <source>
        <dbReference type="SAM" id="MobiDB-lite"/>
    </source>
</evidence>
<keyword evidence="4" id="KW-1185">Reference proteome</keyword>
<evidence type="ECO:0000313" key="4">
    <source>
        <dbReference type="Proteomes" id="UP000499080"/>
    </source>
</evidence>
<feature type="transmembrane region" description="Helical" evidence="2">
    <location>
        <begin position="12"/>
        <end position="35"/>
    </location>
</feature>
<keyword evidence="2" id="KW-0812">Transmembrane</keyword>
<dbReference type="OrthoDB" id="6419701at2759"/>
<keyword evidence="2" id="KW-0472">Membrane</keyword>
<gene>
    <name evidence="3" type="ORF">AVEN_204747_1</name>
</gene>
<evidence type="ECO:0000313" key="3">
    <source>
        <dbReference type="EMBL" id="GBN60358.1"/>
    </source>
</evidence>
<feature type="compositionally biased region" description="Basic and acidic residues" evidence="1">
    <location>
        <begin position="78"/>
        <end position="100"/>
    </location>
</feature>
<feature type="compositionally biased region" description="Pro residues" evidence="1">
    <location>
        <begin position="60"/>
        <end position="74"/>
    </location>
</feature>
<sequence length="100" mass="11421">VQYSTLGTLHSFSGVLCILLAGFLVLLIIFGIQFSRKIQDKESRMHQLTFDDMNLDNRLPTPPPELLNQPPPVLDVPEIEKRSSESESFKDFFDRMRTGP</sequence>
<name>A0A4Y2Q870_ARAVE</name>